<dbReference type="Pfam" id="PF01368">
    <property type="entry name" value="DHH"/>
    <property type="match status" value="1"/>
</dbReference>
<dbReference type="SUPFAM" id="SSF64182">
    <property type="entry name" value="DHH phosphoesterases"/>
    <property type="match status" value="1"/>
</dbReference>
<proteinExistence type="predicted"/>
<reference evidence="2" key="1">
    <citation type="submission" date="2019-09" db="EMBL/GenBank/DDBJ databases">
        <title>Characterisation of the sponge microbiome using genome-centric metagenomics.</title>
        <authorList>
            <person name="Engelberts J.P."/>
            <person name="Robbins S.J."/>
            <person name="De Goeij J.M."/>
            <person name="Aranda M."/>
            <person name="Bell S.C."/>
            <person name="Webster N.S."/>
        </authorList>
    </citation>
    <scope>NUCLEOTIDE SEQUENCE</scope>
    <source>
        <strain evidence="2">SB0675_bin_29</strain>
    </source>
</reference>
<dbReference type="AlphaFoldDB" id="A0A6B1FXR6"/>
<dbReference type="EMBL" id="VYDA01000343">
    <property type="protein sequence ID" value="MYH61923.1"/>
    <property type="molecule type" value="Genomic_DNA"/>
</dbReference>
<dbReference type="GO" id="GO:0004527">
    <property type="term" value="F:exonuclease activity"/>
    <property type="evidence" value="ECO:0007669"/>
    <property type="project" value="UniProtKB-KW"/>
</dbReference>
<evidence type="ECO:0000313" key="2">
    <source>
        <dbReference type="EMBL" id="MYH61923.1"/>
    </source>
</evidence>
<dbReference type="PANTHER" id="PTHR30255:SF2">
    <property type="entry name" value="SINGLE-STRANDED-DNA-SPECIFIC EXONUCLEASE RECJ"/>
    <property type="match status" value="1"/>
</dbReference>
<organism evidence="2">
    <name type="scientific">Caldilineaceae bacterium SB0675_bin_29</name>
    <dbReference type="NCBI Taxonomy" id="2605266"/>
    <lineage>
        <taxon>Bacteria</taxon>
        <taxon>Bacillati</taxon>
        <taxon>Chloroflexota</taxon>
        <taxon>Caldilineae</taxon>
        <taxon>Caldilineales</taxon>
        <taxon>Caldilineaceae</taxon>
    </lineage>
</organism>
<keyword evidence="2" id="KW-0540">Nuclease</keyword>
<accession>A0A6B1FXR6</accession>
<comment type="caution">
    <text evidence="2">The sequence shown here is derived from an EMBL/GenBank/DDBJ whole genome shotgun (WGS) entry which is preliminary data.</text>
</comment>
<evidence type="ECO:0000259" key="1">
    <source>
        <dbReference type="Pfam" id="PF01368"/>
    </source>
</evidence>
<name>A0A6B1FXR6_9CHLR</name>
<dbReference type="InterPro" id="IPR038763">
    <property type="entry name" value="DHH_sf"/>
</dbReference>
<dbReference type="PANTHER" id="PTHR30255">
    <property type="entry name" value="SINGLE-STRANDED-DNA-SPECIFIC EXONUCLEASE RECJ"/>
    <property type="match status" value="1"/>
</dbReference>
<protein>
    <submittedName>
        <fullName evidence="2">Single-stranded-DNA-specific exonuclease RecJ</fullName>
    </submittedName>
</protein>
<feature type="non-terminal residue" evidence="2">
    <location>
        <position position="310"/>
    </location>
</feature>
<gene>
    <name evidence="2" type="ORF">F4148_09215</name>
</gene>
<dbReference type="InterPro" id="IPR001667">
    <property type="entry name" value="DDH_dom"/>
</dbReference>
<keyword evidence="2" id="KW-0378">Hydrolase</keyword>
<sequence length="310" mass="33016">MSATDKHWIHYPPAPDSFLESNHVHPALLQVLYNRGLRDAAAVASFLQVEDAVQENPFRLTDMSAAVARIVRAIEAREVICVYGDFDADGVTATVLMTTALQRAGALVGAYIPNRVDEGYGLNVEALKSIAGKGAQLLVTVDCGIRSVAEVAQAGELGMEVILTDHHTIGPDLPPALAVINPRRDGRAGTFQPLAGVGVAYRLAQGVLRVVSKQPWSRLSEDEAAAEEQSLLDLVAIGTVADLMPLQGENRSLVRRGLSELSQGKRVGLFALMEMASVPPSGIDSTAISFRIAPRINAAGRLASAKMAYD</sequence>
<dbReference type="InterPro" id="IPR051673">
    <property type="entry name" value="SSDNA_exonuclease_RecJ"/>
</dbReference>
<feature type="domain" description="DDH" evidence="1">
    <location>
        <begin position="80"/>
        <end position="239"/>
    </location>
</feature>
<dbReference type="Gene3D" id="3.90.1640.30">
    <property type="match status" value="1"/>
</dbReference>
<keyword evidence="2" id="KW-0269">Exonuclease</keyword>